<keyword evidence="4" id="KW-1003">Cell membrane</keyword>
<dbReference type="Gene3D" id="3.30.720.210">
    <property type="match status" value="1"/>
</dbReference>
<keyword evidence="6 15" id="KW-0812">Transmembrane</keyword>
<dbReference type="FunFam" id="1.20.58.760:FF:000001">
    <property type="entry name" value="ATP-dependent zinc metalloprotease FtsH"/>
    <property type="match status" value="1"/>
</dbReference>
<comment type="similarity">
    <text evidence="3">In the C-terminal section; belongs to the peptidase M41 family.</text>
</comment>
<evidence type="ECO:0000256" key="12">
    <source>
        <dbReference type="ARBA" id="ARBA00022989"/>
    </source>
</evidence>
<dbReference type="InterPro" id="IPR000642">
    <property type="entry name" value="Peptidase_M41"/>
</dbReference>
<dbReference type="EMBL" id="UINC01003125">
    <property type="protein sequence ID" value="SVA03564.1"/>
    <property type="molecule type" value="Genomic_DNA"/>
</dbReference>
<dbReference type="HAMAP" id="MF_01458">
    <property type="entry name" value="FtsH"/>
    <property type="match status" value="1"/>
</dbReference>
<accession>A0A381SJE5</accession>
<dbReference type="GO" id="GO:0004176">
    <property type="term" value="F:ATP-dependent peptidase activity"/>
    <property type="evidence" value="ECO:0007669"/>
    <property type="project" value="InterPro"/>
</dbReference>
<keyword evidence="13" id="KW-0482">Metalloprotease</keyword>
<dbReference type="CDD" id="cd19501">
    <property type="entry name" value="RecA-like_FtsH"/>
    <property type="match status" value="1"/>
</dbReference>
<evidence type="ECO:0000256" key="4">
    <source>
        <dbReference type="ARBA" id="ARBA00022475"/>
    </source>
</evidence>
<dbReference type="Gene3D" id="3.40.50.300">
    <property type="entry name" value="P-loop containing nucleotide triphosphate hydrolases"/>
    <property type="match status" value="1"/>
</dbReference>
<dbReference type="InterPro" id="IPR003960">
    <property type="entry name" value="ATPase_AAA_CS"/>
</dbReference>
<dbReference type="GO" id="GO:0030163">
    <property type="term" value="P:protein catabolic process"/>
    <property type="evidence" value="ECO:0007669"/>
    <property type="project" value="TreeGrafter"/>
</dbReference>
<keyword evidence="10" id="KW-0862">Zinc</keyword>
<dbReference type="InterPro" id="IPR003593">
    <property type="entry name" value="AAA+_ATPase"/>
</dbReference>
<keyword evidence="11" id="KW-0067">ATP-binding</keyword>
<evidence type="ECO:0000256" key="5">
    <source>
        <dbReference type="ARBA" id="ARBA00022670"/>
    </source>
</evidence>
<comment type="cofactor">
    <cofactor evidence="1">
        <name>Zn(2+)</name>
        <dbReference type="ChEBI" id="CHEBI:29105"/>
    </cofactor>
</comment>
<dbReference type="FunFam" id="1.10.8.60:FF:000001">
    <property type="entry name" value="ATP-dependent zinc metalloprotease FtsH"/>
    <property type="match status" value="1"/>
</dbReference>
<dbReference type="InterPro" id="IPR005936">
    <property type="entry name" value="FtsH"/>
</dbReference>
<dbReference type="Pfam" id="PF00004">
    <property type="entry name" value="AAA"/>
    <property type="match status" value="1"/>
</dbReference>
<evidence type="ECO:0000256" key="14">
    <source>
        <dbReference type="ARBA" id="ARBA00023136"/>
    </source>
</evidence>
<dbReference type="GO" id="GO:0004222">
    <property type="term" value="F:metalloendopeptidase activity"/>
    <property type="evidence" value="ECO:0007669"/>
    <property type="project" value="InterPro"/>
</dbReference>
<dbReference type="NCBIfam" id="TIGR01241">
    <property type="entry name" value="FtsH_fam"/>
    <property type="match status" value="1"/>
</dbReference>
<evidence type="ECO:0000256" key="15">
    <source>
        <dbReference type="SAM" id="Phobius"/>
    </source>
</evidence>
<evidence type="ECO:0000259" key="16">
    <source>
        <dbReference type="SMART" id="SM00382"/>
    </source>
</evidence>
<dbReference type="AlphaFoldDB" id="A0A381SJE5"/>
<dbReference type="InterPro" id="IPR037219">
    <property type="entry name" value="Peptidase_M41-like"/>
</dbReference>
<evidence type="ECO:0000256" key="13">
    <source>
        <dbReference type="ARBA" id="ARBA00023049"/>
    </source>
</evidence>
<evidence type="ECO:0000256" key="1">
    <source>
        <dbReference type="ARBA" id="ARBA00001947"/>
    </source>
</evidence>
<gene>
    <name evidence="17" type="ORF">METZ01_LOCUS56418</name>
</gene>
<dbReference type="GO" id="GO:0008270">
    <property type="term" value="F:zinc ion binding"/>
    <property type="evidence" value="ECO:0007669"/>
    <property type="project" value="InterPro"/>
</dbReference>
<keyword evidence="8" id="KW-0547">Nucleotide-binding</keyword>
<evidence type="ECO:0000256" key="10">
    <source>
        <dbReference type="ARBA" id="ARBA00022833"/>
    </source>
</evidence>
<keyword evidence="14 15" id="KW-0472">Membrane</keyword>
<sequence length="611" mass="67507">MKRENILIILSFVVLAFFLARMFNSGDIASGPQRSQELIYSDFKALVAAGDVVNAQIVGDSLIEGFTQGGLGYRTYIPAEDPSVIDFLRLYQIPINYVPEKSLPWYLSILINWGPFILIFGIWMVLMRRMQSGGTGGGLFSIGRSRAKKMEPDEMKVTFDDVAGIEEAKDDLRETVEFLKDPAKFRKLGGRIPKGMLMSGLPGTGKTLLAKAVAGEAEVPFFSMSGSDFVEMFVGVGASRVRDMFEQGRQNAPCIIFIDEIDAVGGSRGSGMGGGNDEREQTLNQLLVEMDGFDGMEGIIVIAATNRPDVLDPALLRPGRFDRQVTIPLPDVKGREEILKIHAKKVQMADGVDMSIIARGTPGFSGADLKNLINEAALGGARNNKTELNLADFEWARDKVLMGTERRSMVMSEKEKRNTAYHEAGHALVSALLPKSDPIHKVTIVPRGRALGMTAYLPEKDNHSYDLEFLSNRITIAMGGRAAEEIIFDEVTTGASNDIQQATDTIRNMICRWGMNKSFGPIVFGSDNQQYVLGRNIGKDREYSEKTASEIDKEMRKTIKFHDEKAKKLLRDNIDVLHKIVEVLMKEETVEGSYIMDLLGQNKSKVEPVGG</sequence>
<dbReference type="SUPFAM" id="SSF52540">
    <property type="entry name" value="P-loop containing nucleoside triphosphate hydrolases"/>
    <property type="match status" value="1"/>
</dbReference>
<dbReference type="InterPro" id="IPR003959">
    <property type="entry name" value="ATPase_AAA_core"/>
</dbReference>
<evidence type="ECO:0000256" key="6">
    <source>
        <dbReference type="ARBA" id="ARBA00022692"/>
    </source>
</evidence>
<dbReference type="GO" id="GO:0005886">
    <property type="term" value="C:plasma membrane"/>
    <property type="evidence" value="ECO:0007669"/>
    <property type="project" value="TreeGrafter"/>
</dbReference>
<keyword evidence="5" id="KW-0645">Protease</keyword>
<dbReference type="SMART" id="SM00382">
    <property type="entry name" value="AAA"/>
    <property type="match status" value="1"/>
</dbReference>
<organism evidence="17">
    <name type="scientific">marine metagenome</name>
    <dbReference type="NCBI Taxonomy" id="408172"/>
    <lineage>
        <taxon>unclassified sequences</taxon>
        <taxon>metagenomes</taxon>
        <taxon>ecological metagenomes</taxon>
    </lineage>
</organism>
<evidence type="ECO:0000256" key="11">
    <source>
        <dbReference type="ARBA" id="ARBA00022840"/>
    </source>
</evidence>
<keyword evidence="9" id="KW-0378">Hydrolase</keyword>
<evidence type="ECO:0000256" key="2">
    <source>
        <dbReference type="ARBA" id="ARBA00004370"/>
    </source>
</evidence>
<dbReference type="FunFam" id="3.40.50.300:FF:000001">
    <property type="entry name" value="ATP-dependent zinc metalloprotease FtsH"/>
    <property type="match status" value="1"/>
</dbReference>
<keyword evidence="7" id="KW-0479">Metal-binding</keyword>
<evidence type="ECO:0000256" key="9">
    <source>
        <dbReference type="ARBA" id="ARBA00022801"/>
    </source>
</evidence>
<dbReference type="Pfam" id="PF06480">
    <property type="entry name" value="FtsH_ext"/>
    <property type="match status" value="1"/>
</dbReference>
<dbReference type="Gene3D" id="1.20.58.760">
    <property type="entry name" value="Peptidase M41"/>
    <property type="match status" value="1"/>
</dbReference>
<dbReference type="Pfam" id="PF01434">
    <property type="entry name" value="Peptidase_M41"/>
    <property type="match status" value="1"/>
</dbReference>
<comment type="subcellular location">
    <subcellularLocation>
        <location evidence="2">Membrane</location>
    </subcellularLocation>
</comment>
<evidence type="ECO:0000256" key="3">
    <source>
        <dbReference type="ARBA" id="ARBA00010044"/>
    </source>
</evidence>
<keyword evidence="12 15" id="KW-1133">Transmembrane helix</keyword>
<feature type="transmembrane region" description="Helical" evidence="15">
    <location>
        <begin position="105"/>
        <end position="126"/>
    </location>
</feature>
<evidence type="ECO:0000256" key="7">
    <source>
        <dbReference type="ARBA" id="ARBA00022723"/>
    </source>
</evidence>
<dbReference type="PROSITE" id="PS00674">
    <property type="entry name" value="AAA"/>
    <property type="match status" value="1"/>
</dbReference>
<dbReference type="InterPro" id="IPR027417">
    <property type="entry name" value="P-loop_NTPase"/>
</dbReference>
<dbReference type="Pfam" id="PF17862">
    <property type="entry name" value="AAA_lid_3"/>
    <property type="match status" value="1"/>
</dbReference>
<dbReference type="PANTHER" id="PTHR23076">
    <property type="entry name" value="METALLOPROTEASE M41 FTSH"/>
    <property type="match status" value="1"/>
</dbReference>
<evidence type="ECO:0000256" key="8">
    <source>
        <dbReference type="ARBA" id="ARBA00022741"/>
    </source>
</evidence>
<dbReference type="GO" id="GO:0016887">
    <property type="term" value="F:ATP hydrolysis activity"/>
    <property type="evidence" value="ECO:0007669"/>
    <property type="project" value="InterPro"/>
</dbReference>
<dbReference type="InterPro" id="IPR011546">
    <property type="entry name" value="Pept_M41_FtsH_extracell"/>
</dbReference>
<proteinExistence type="inferred from homology"/>
<evidence type="ECO:0000313" key="17">
    <source>
        <dbReference type="EMBL" id="SVA03564.1"/>
    </source>
</evidence>
<dbReference type="PANTHER" id="PTHR23076:SF97">
    <property type="entry name" value="ATP-DEPENDENT ZINC METALLOPROTEASE YME1L1"/>
    <property type="match status" value="1"/>
</dbReference>
<protein>
    <recommendedName>
        <fullName evidence="16">AAA+ ATPase domain-containing protein</fullName>
    </recommendedName>
</protein>
<dbReference type="GO" id="GO:0006508">
    <property type="term" value="P:proteolysis"/>
    <property type="evidence" value="ECO:0007669"/>
    <property type="project" value="UniProtKB-KW"/>
</dbReference>
<reference evidence="17" key="1">
    <citation type="submission" date="2018-05" db="EMBL/GenBank/DDBJ databases">
        <authorList>
            <person name="Lanie J.A."/>
            <person name="Ng W.-L."/>
            <person name="Kazmierczak K.M."/>
            <person name="Andrzejewski T.M."/>
            <person name="Davidsen T.M."/>
            <person name="Wayne K.J."/>
            <person name="Tettelin H."/>
            <person name="Glass J.I."/>
            <person name="Rusch D."/>
            <person name="Podicherti R."/>
            <person name="Tsui H.-C.T."/>
            <person name="Winkler M.E."/>
        </authorList>
    </citation>
    <scope>NUCLEOTIDE SEQUENCE</scope>
</reference>
<dbReference type="GO" id="GO:0005524">
    <property type="term" value="F:ATP binding"/>
    <property type="evidence" value="ECO:0007669"/>
    <property type="project" value="UniProtKB-KW"/>
</dbReference>
<dbReference type="InterPro" id="IPR041569">
    <property type="entry name" value="AAA_lid_3"/>
</dbReference>
<dbReference type="SUPFAM" id="SSF140990">
    <property type="entry name" value="FtsH protease domain-like"/>
    <property type="match status" value="1"/>
</dbReference>
<feature type="domain" description="AAA+ ATPase" evidence="16">
    <location>
        <begin position="192"/>
        <end position="331"/>
    </location>
</feature>
<name>A0A381SJE5_9ZZZZ</name>
<dbReference type="Gene3D" id="1.10.8.60">
    <property type="match status" value="1"/>
</dbReference>